<name>A0A2W4TUP6_9CYAN</name>
<dbReference type="InterPro" id="IPR051258">
    <property type="entry name" value="Diverse_Substrate_Transporter"/>
</dbReference>
<keyword evidence="3" id="KW-1003">Cell membrane</keyword>
<proteinExistence type="inferred from homology"/>
<feature type="transmembrane region" description="Helical" evidence="7">
    <location>
        <begin position="77"/>
        <end position="95"/>
    </location>
</feature>
<evidence type="ECO:0000256" key="4">
    <source>
        <dbReference type="ARBA" id="ARBA00022692"/>
    </source>
</evidence>
<evidence type="ECO:0000256" key="2">
    <source>
        <dbReference type="ARBA" id="ARBA00007362"/>
    </source>
</evidence>
<evidence type="ECO:0000256" key="6">
    <source>
        <dbReference type="ARBA" id="ARBA00023136"/>
    </source>
</evidence>
<feature type="transmembrane region" description="Helical" evidence="7">
    <location>
        <begin position="45"/>
        <end position="65"/>
    </location>
</feature>
<feature type="domain" description="EamA" evidence="8">
    <location>
        <begin position="161"/>
        <end position="300"/>
    </location>
</feature>
<feature type="transmembrane region" description="Helical" evidence="7">
    <location>
        <begin position="259"/>
        <end position="279"/>
    </location>
</feature>
<evidence type="ECO:0000256" key="1">
    <source>
        <dbReference type="ARBA" id="ARBA00004651"/>
    </source>
</evidence>
<comment type="similarity">
    <text evidence="2">Belongs to the EamA transporter family.</text>
</comment>
<evidence type="ECO:0000259" key="8">
    <source>
        <dbReference type="Pfam" id="PF00892"/>
    </source>
</evidence>
<dbReference type="SUPFAM" id="SSF103481">
    <property type="entry name" value="Multidrug resistance efflux transporter EmrE"/>
    <property type="match status" value="2"/>
</dbReference>
<dbReference type="Pfam" id="PF00892">
    <property type="entry name" value="EamA"/>
    <property type="match status" value="2"/>
</dbReference>
<dbReference type="EMBL" id="QBMC01000145">
    <property type="protein sequence ID" value="PZO12592.1"/>
    <property type="molecule type" value="Genomic_DNA"/>
</dbReference>
<evidence type="ECO:0000256" key="5">
    <source>
        <dbReference type="ARBA" id="ARBA00022989"/>
    </source>
</evidence>
<evidence type="ECO:0000256" key="3">
    <source>
        <dbReference type="ARBA" id="ARBA00022475"/>
    </source>
</evidence>
<reference evidence="10" key="1">
    <citation type="submission" date="2018-04" db="EMBL/GenBank/DDBJ databases">
        <authorList>
            <person name="Cornet L."/>
        </authorList>
    </citation>
    <scope>NUCLEOTIDE SEQUENCE [LARGE SCALE GENOMIC DNA]</scope>
</reference>
<keyword evidence="4 7" id="KW-0812">Transmembrane</keyword>
<dbReference type="Proteomes" id="UP000249354">
    <property type="component" value="Unassembled WGS sequence"/>
</dbReference>
<evidence type="ECO:0000313" key="10">
    <source>
        <dbReference type="Proteomes" id="UP000249354"/>
    </source>
</evidence>
<feature type="transmembrane region" description="Helical" evidence="7">
    <location>
        <begin position="285"/>
        <end position="302"/>
    </location>
</feature>
<dbReference type="PANTHER" id="PTHR42920:SF5">
    <property type="entry name" value="EAMA DOMAIN-CONTAINING PROTEIN"/>
    <property type="match status" value="1"/>
</dbReference>
<comment type="caution">
    <text evidence="9">The sequence shown here is derived from an EMBL/GenBank/DDBJ whole genome shotgun (WGS) entry which is preliminary data.</text>
</comment>
<sequence>MRKARDLKAQLQQSIFAHSAFADLSLLLVAIVWGSSYSVAKTALAYMPVLAFLFVRFAITSAMMLPVTGRSLSRQPIATLKAGIPLGLILFFIFICETAGIANTSASNAAFLISLCVVLTPIVEGTTFRRFPGWGILGAAGLSCVGAGLLALQSGYELNVGDWLMLGAALLRACMVTATKKITEGKPLDSGALTVVQLITVSVLTGFVLTIFGGQFNGESLVLPPQPIFWIATLYLCAVCTLFPFYIQTHMVRKTTPTRVSLLMGTEPVFGALFAVALLSEEISLQSYIGGALIVIATYIGIRQENARV</sequence>
<gene>
    <name evidence="9" type="ORF">DCF25_17380</name>
</gene>
<feature type="domain" description="EamA" evidence="8">
    <location>
        <begin position="21"/>
        <end position="150"/>
    </location>
</feature>
<dbReference type="GO" id="GO:0005886">
    <property type="term" value="C:plasma membrane"/>
    <property type="evidence" value="ECO:0007669"/>
    <property type="project" value="UniProtKB-SubCell"/>
</dbReference>
<reference evidence="9 10" key="2">
    <citation type="submission" date="2018-06" db="EMBL/GenBank/DDBJ databases">
        <title>Metagenomic assembly of (sub)arctic Cyanobacteria and their associated microbiome from non-axenic cultures.</title>
        <authorList>
            <person name="Baurain D."/>
        </authorList>
    </citation>
    <scope>NUCLEOTIDE SEQUENCE [LARGE SCALE GENOMIC DNA]</scope>
    <source>
        <strain evidence="9">ULC129bin1</strain>
    </source>
</reference>
<dbReference type="AlphaFoldDB" id="A0A2W4TUP6"/>
<dbReference type="InterPro" id="IPR037185">
    <property type="entry name" value="EmrE-like"/>
</dbReference>
<feature type="transmembrane region" description="Helical" evidence="7">
    <location>
        <begin position="101"/>
        <end position="122"/>
    </location>
</feature>
<organism evidence="9 10">
    <name type="scientific">Leptolyngbya foveolarum</name>
    <dbReference type="NCBI Taxonomy" id="47253"/>
    <lineage>
        <taxon>Bacteria</taxon>
        <taxon>Bacillati</taxon>
        <taxon>Cyanobacteriota</taxon>
        <taxon>Cyanophyceae</taxon>
        <taxon>Leptolyngbyales</taxon>
        <taxon>Leptolyngbyaceae</taxon>
        <taxon>Leptolyngbya group</taxon>
        <taxon>Leptolyngbya</taxon>
    </lineage>
</organism>
<dbReference type="InterPro" id="IPR000620">
    <property type="entry name" value="EamA_dom"/>
</dbReference>
<evidence type="ECO:0000256" key="7">
    <source>
        <dbReference type="SAM" id="Phobius"/>
    </source>
</evidence>
<dbReference type="PANTHER" id="PTHR42920">
    <property type="entry name" value="OS03G0707200 PROTEIN-RELATED"/>
    <property type="match status" value="1"/>
</dbReference>
<feature type="transmembrane region" description="Helical" evidence="7">
    <location>
        <begin position="20"/>
        <end position="39"/>
    </location>
</feature>
<feature type="transmembrane region" description="Helical" evidence="7">
    <location>
        <begin position="191"/>
        <end position="216"/>
    </location>
</feature>
<feature type="transmembrane region" description="Helical" evidence="7">
    <location>
        <begin position="228"/>
        <end position="247"/>
    </location>
</feature>
<keyword evidence="5 7" id="KW-1133">Transmembrane helix</keyword>
<keyword evidence="6 7" id="KW-0472">Membrane</keyword>
<accession>A0A2W4TUP6</accession>
<evidence type="ECO:0000313" key="9">
    <source>
        <dbReference type="EMBL" id="PZO12592.1"/>
    </source>
</evidence>
<protein>
    <submittedName>
        <fullName evidence="9">EamA family transporter</fullName>
    </submittedName>
</protein>
<comment type="subcellular location">
    <subcellularLocation>
        <location evidence="1">Cell membrane</location>
        <topology evidence="1">Multi-pass membrane protein</topology>
    </subcellularLocation>
</comment>
<feature type="transmembrane region" description="Helical" evidence="7">
    <location>
        <begin position="134"/>
        <end position="154"/>
    </location>
</feature>